<evidence type="ECO:0000256" key="5">
    <source>
        <dbReference type="SAM" id="MobiDB-lite"/>
    </source>
</evidence>
<organism evidence="7 8">
    <name type="scientific">Lacipirellula parvula</name>
    <dbReference type="NCBI Taxonomy" id="2650471"/>
    <lineage>
        <taxon>Bacteria</taxon>
        <taxon>Pseudomonadati</taxon>
        <taxon>Planctomycetota</taxon>
        <taxon>Planctomycetia</taxon>
        <taxon>Pirellulales</taxon>
        <taxon>Lacipirellulaceae</taxon>
        <taxon>Lacipirellula</taxon>
    </lineage>
</organism>
<accession>A0A5K7XKS5</accession>
<dbReference type="EMBL" id="AP021861">
    <property type="protein sequence ID" value="BBO34953.1"/>
    <property type="molecule type" value="Genomic_DNA"/>
</dbReference>
<keyword evidence="2 6" id="KW-0812">Transmembrane</keyword>
<comment type="subcellular location">
    <subcellularLocation>
        <location evidence="1">Membrane</location>
        <topology evidence="1">Multi-pass membrane protein</topology>
    </subcellularLocation>
</comment>
<feature type="transmembrane region" description="Helical" evidence="6">
    <location>
        <begin position="6"/>
        <end position="21"/>
    </location>
</feature>
<dbReference type="PANTHER" id="PTHR37306">
    <property type="entry name" value="COLICIN V PRODUCTION PROTEIN"/>
    <property type="match status" value="1"/>
</dbReference>
<dbReference type="GO" id="GO:0009403">
    <property type="term" value="P:toxin biosynthetic process"/>
    <property type="evidence" value="ECO:0007669"/>
    <property type="project" value="InterPro"/>
</dbReference>
<keyword evidence="8" id="KW-1185">Reference proteome</keyword>
<evidence type="ECO:0000256" key="4">
    <source>
        <dbReference type="ARBA" id="ARBA00023136"/>
    </source>
</evidence>
<evidence type="ECO:0000256" key="6">
    <source>
        <dbReference type="SAM" id="Phobius"/>
    </source>
</evidence>
<dbReference type="InterPro" id="IPR003825">
    <property type="entry name" value="Colicin-V_CvpA"/>
</dbReference>
<dbReference type="PANTHER" id="PTHR37306:SF1">
    <property type="entry name" value="COLICIN V PRODUCTION PROTEIN"/>
    <property type="match status" value="1"/>
</dbReference>
<dbReference type="RefSeq" id="WP_172992205.1">
    <property type="nucleotide sequence ID" value="NZ_AP021861.1"/>
</dbReference>
<name>A0A5K7XKS5_9BACT</name>
<dbReference type="AlphaFoldDB" id="A0A5K7XKS5"/>
<feature type="region of interest" description="Disordered" evidence="5">
    <location>
        <begin position="206"/>
        <end position="236"/>
    </location>
</feature>
<evidence type="ECO:0000256" key="2">
    <source>
        <dbReference type="ARBA" id="ARBA00022692"/>
    </source>
</evidence>
<evidence type="ECO:0000256" key="3">
    <source>
        <dbReference type="ARBA" id="ARBA00022989"/>
    </source>
</evidence>
<dbReference type="GO" id="GO:0016020">
    <property type="term" value="C:membrane"/>
    <property type="evidence" value="ECO:0007669"/>
    <property type="project" value="UniProtKB-SubCell"/>
</dbReference>
<dbReference type="Pfam" id="PF02674">
    <property type="entry name" value="Colicin_V"/>
    <property type="match status" value="1"/>
</dbReference>
<feature type="transmembrane region" description="Helical" evidence="6">
    <location>
        <begin position="98"/>
        <end position="123"/>
    </location>
</feature>
<dbReference type="Proteomes" id="UP000326837">
    <property type="component" value="Chromosome"/>
</dbReference>
<dbReference type="KEGG" id="lpav:PLANPX_4565"/>
<proteinExistence type="predicted"/>
<reference evidence="8" key="1">
    <citation type="submission" date="2019-10" db="EMBL/GenBank/DDBJ databases">
        <title>Lacipirellula parvula gen. nov., sp. nov., representing a lineage of planctomycetes widespread in freshwater anoxic habitats, and description of the family Lacipirellulaceae.</title>
        <authorList>
            <person name="Dedysh S.N."/>
            <person name="Kulichevskaya I.S."/>
            <person name="Beletsky A.V."/>
            <person name="Rakitin A.L."/>
            <person name="Mardanov A.V."/>
            <person name="Ivanova A.A."/>
            <person name="Saltykova V.X."/>
            <person name="Rijpstra W.I.C."/>
            <person name="Sinninghe Damste J.S."/>
            <person name="Ravin N.V."/>
        </authorList>
    </citation>
    <scope>NUCLEOTIDE SEQUENCE [LARGE SCALE GENOMIC DNA]</scope>
    <source>
        <strain evidence="8">PX69</strain>
    </source>
</reference>
<feature type="compositionally biased region" description="Polar residues" evidence="5">
    <location>
        <begin position="213"/>
        <end position="226"/>
    </location>
</feature>
<keyword evidence="3 6" id="KW-1133">Transmembrane helix</keyword>
<evidence type="ECO:0000313" key="8">
    <source>
        <dbReference type="Proteomes" id="UP000326837"/>
    </source>
</evidence>
<keyword evidence="4 6" id="KW-0472">Membrane</keyword>
<protein>
    <recommendedName>
        <fullName evidence="9">Colicin V production protein</fullName>
    </recommendedName>
</protein>
<evidence type="ECO:0000256" key="1">
    <source>
        <dbReference type="ARBA" id="ARBA00004141"/>
    </source>
</evidence>
<evidence type="ECO:0000313" key="7">
    <source>
        <dbReference type="EMBL" id="BBO34953.1"/>
    </source>
</evidence>
<sequence length="236" mass="25243">MQTYDIAMLAVLGFATIFGFWKGLAWQVASLASLVVSYFAALKFADRLAPMVSEHAPFNKFAAMLIIYAGSSLAIWMLFRVVAGVIDGIKLKEFDRQMGALVGFAKGVLLCIAITCVAVTLLGQQQRDQIIASRSGHYIVQVLDKADAVAPPEIKGVIGPYIEKINQRMTPGYQPNPQQDLQDLQKLWSEGAGGAAGAGGLLPAGANIGWPTAPNNASPSQPQSTPVWPISSGERR</sequence>
<feature type="transmembrane region" description="Helical" evidence="6">
    <location>
        <begin position="65"/>
        <end position="86"/>
    </location>
</feature>
<gene>
    <name evidence="7" type="ORF">PLANPX_4565</name>
</gene>
<evidence type="ECO:0008006" key="9">
    <source>
        <dbReference type="Google" id="ProtNLM"/>
    </source>
</evidence>